<comment type="catalytic activity">
    <reaction evidence="18 19">
        <text>alpha-ribazole 5'-phosphate + adenosylcob(III)inamide-GDP = adenosylcob(III)alamin 5'-phosphate + GMP + H(+)</text>
        <dbReference type="Rhea" id="RHEA:23560"/>
        <dbReference type="ChEBI" id="CHEBI:15378"/>
        <dbReference type="ChEBI" id="CHEBI:57918"/>
        <dbReference type="ChEBI" id="CHEBI:58115"/>
        <dbReference type="ChEBI" id="CHEBI:60487"/>
        <dbReference type="ChEBI" id="CHEBI:60493"/>
        <dbReference type="EC" id="2.7.8.26"/>
    </reaction>
</comment>
<dbReference type="GO" id="GO:0005886">
    <property type="term" value="C:plasma membrane"/>
    <property type="evidence" value="ECO:0007669"/>
    <property type="project" value="UniProtKB-SubCell"/>
</dbReference>
<feature type="transmembrane region" description="Helical" evidence="19">
    <location>
        <begin position="234"/>
        <end position="256"/>
    </location>
</feature>
<keyword evidence="8 19" id="KW-0169">Cobalamin biosynthesis</keyword>
<feature type="transmembrane region" description="Helical" evidence="19">
    <location>
        <begin position="138"/>
        <end position="159"/>
    </location>
</feature>
<keyword evidence="11 19" id="KW-0460">Magnesium</keyword>
<evidence type="ECO:0000313" key="21">
    <source>
        <dbReference type="Proteomes" id="UP000017429"/>
    </source>
</evidence>
<comment type="function">
    <text evidence="14 19">Joins adenosylcobinamide-GDP and alpha-ribazole to generate adenosylcobalamin (Ado-cobalamin). Also synthesizes adenosylcobalamin 5'-phosphate from adenosylcobinamide-GDP and alpha-ribazole 5'-phosphate.</text>
</comment>
<dbReference type="KEGG" id="msch:N508_001107"/>
<dbReference type="GO" id="GO:0008818">
    <property type="term" value="F:cobalamin 5'-phosphate synthase activity"/>
    <property type="evidence" value="ECO:0007669"/>
    <property type="project" value="UniProtKB-UniRule"/>
</dbReference>
<evidence type="ECO:0000256" key="8">
    <source>
        <dbReference type="ARBA" id="ARBA00022573"/>
    </source>
</evidence>
<comment type="pathway">
    <text evidence="3 19">Cofactor biosynthesis; adenosylcobalamin biosynthesis; adenosylcobalamin from cob(II)yrinate a,c-diamide: step 7/7.</text>
</comment>
<comment type="subcellular location">
    <subcellularLocation>
        <location evidence="2 19">Cell membrane</location>
        <topology evidence="2 19">Multi-pass membrane protein</topology>
    </subcellularLocation>
</comment>
<feature type="transmembrane region" description="Helical" evidence="19">
    <location>
        <begin position="56"/>
        <end position="75"/>
    </location>
</feature>
<reference evidence="20" key="1">
    <citation type="journal article" date="2014" name="Genome Announc.">
        <title>Draft genome sequences of the altered schaedler flora, a defined bacterial community from gnotobiotic mice.</title>
        <authorList>
            <person name="Wannemuehler M.J."/>
            <person name="Overstreet A.M."/>
            <person name="Ward D.V."/>
            <person name="Phillips G.J."/>
        </authorList>
    </citation>
    <scope>NUCLEOTIDE SEQUENCE</scope>
    <source>
        <strain evidence="20">ASF457</strain>
    </source>
</reference>
<sequence length="258" mass="29173">MSLLRSFLICLSMYTTIPVPHIIWEEKNMKYIFYSLPLIGIILGLTEYLLYILSLYLGFSSVLYAALSVAVIVLLTGGIHLDGYADTIDAVFCHGDIEKRRQVLSDAHTGAFAVIYTILYFIVLFASFENMYDKNIPVFIFILVFTISRVLSLFLIALVPSSANKGLLYIFSSKENKKSLLIYAFSLSLVFVFLTYILISYKFMLILLLILVIISIILIKYFKKVFGGISGDLAGFSICIYEISALLFCSISRLVLWN</sequence>
<organism evidence="20 21">
    <name type="scientific">Mucispirillum schaedleri ASF457</name>
    <dbReference type="NCBI Taxonomy" id="1379858"/>
    <lineage>
        <taxon>Bacteria</taxon>
        <taxon>Pseudomonadati</taxon>
        <taxon>Deferribacterota</taxon>
        <taxon>Deferribacteres</taxon>
        <taxon>Deferribacterales</taxon>
        <taxon>Mucispirillaceae</taxon>
        <taxon>Mucispirillum</taxon>
    </lineage>
</organism>
<evidence type="ECO:0000256" key="10">
    <source>
        <dbReference type="ARBA" id="ARBA00022692"/>
    </source>
</evidence>
<evidence type="ECO:0000256" key="12">
    <source>
        <dbReference type="ARBA" id="ARBA00022989"/>
    </source>
</evidence>
<name>V2Q1S5_9BACT</name>
<dbReference type="Proteomes" id="UP000017429">
    <property type="component" value="Chromosome"/>
</dbReference>
<dbReference type="RefSeq" id="WP_023275402.1">
    <property type="nucleotide sequence ID" value="NZ_CP097562.1"/>
</dbReference>
<evidence type="ECO:0000256" key="18">
    <source>
        <dbReference type="ARBA" id="ARBA00049504"/>
    </source>
</evidence>
<dbReference type="Pfam" id="PF02654">
    <property type="entry name" value="CobS"/>
    <property type="match status" value="1"/>
</dbReference>
<reference evidence="20" key="2">
    <citation type="submission" date="2022-05" db="EMBL/GenBank/DDBJ databases">
        <authorList>
            <person name="Proctor A.L."/>
            <person name="Phillips G.J."/>
            <person name="Wannemuehler M.J."/>
        </authorList>
    </citation>
    <scope>NUCLEOTIDE SEQUENCE</scope>
    <source>
        <strain evidence="20">ASF457</strain>
    </source>
</reference>
<dbReference type="eggNOG" id="COG0368">
    <property type="taxonomic scope" value="Bacteria"/>
</dbReference>
<evidence type="ECO:0000256" key="16">
    <source>
        <dbReference type="ARBA" id="ARBA00032853"/>
    </source>
</evidence>
<evidence type="ECO:0000256" key="7">
    <source>
        <dbReference type="ARBA" id="ARBA00022475"/>
    </source>
</evidence>
<evidence type="ECO:0000256" key="14">
    <source>
        <dbReference type="ARBA" id="ARBA00025228"/>
    </source>
</evidence>
<feature type="transmembrane region" description="Helical" evidence="19">
    <location>
        <begin position="107"/>
        <end position="126"/>
    </location>
</feature>
<keyword evidence="21" id="KW-1185">Reference proteome</keyword>
<evidence type="ECO:0000256" key="9">
    <source>
        <dbReference type="ARBA" id="ARBA00022679"/>
    </source>
</evidence>
<evidence type="ECO:0000256" key="3">
    <source>
        <dbReference type="ARBA" id="ARBA00004663"/>
    </source>
</evidence>
<keyword evidence="7 19" id="KW-1003">Cell membrane</keyword>
<feature type="transmembrane region" description="Helical" evidence="19">
    <location>
        <begin position="6"/>
        <end position="24"/>
    </location>
</feature>
<proteinExistence type="inferred from homology"/>
<evidence type="ECO:0000256" key="19">
    <source>
        <dbReference type="HAMAP-Rule" id="MF_00719"/>
    </source>
</evidence>
<comment type="cofactor">
    <cofactor evidence="1 19">
        <name>Mg(2+)</name>
        <dbReference type="ChEBI" id="CHEBI:18420"/>
    </cofactor>
</comment>
<dbReference type="EC" id="2.7.8.26" evidence="5 19"/>
<comment type="similarity">
    <text evidence="4 19">Belongs to the CobS family.</text>
</comment>
<dbReference type="GO" id="GO:0009236">
    <property type="term" value="P:cobalamin biosynthetic process"/>
    <property type="evidence" value="ECO:0007669"/>
    <property type="project" value="UniProtKB-UniRule"/>
</dbReference>
<evidence type="ECO:0000256" key="15">
    <source>
        <dbReference type="ARBA" id="ARBA00032605"/>
    </source>
</evidence>
<dbReference type="OrthoDB" id="9794626at2"/>
<accession>V2Q1S5</accession>
<evidence type="ECO:0000256" key="2">
    <source>
        <dbReference type="ARBA" id="ARBA00004651"/>
    </source>
</evidence>
<feature type="transmembrane region" description="Helical" evidence="19">
    <location>
        <begin position="180"/>
        <end position="199"/>
    </location>
</feature>
<evidence type="ECO:0000313" key="20">
    <source>
        <dbReference type="EMBL" id="USF24032.1"/>
    </source>
</evidence>
<evidence type="ECO:0000256" key="11">
    <source>
        <dbReference type="ARBA" id="ARBA00022842"/>
    </source>
</evidence>
<dbReference type="GO" id="GO:0051073">
    <property type="term" value="F:adenosylcobinamide-GDP ribazoletransferase activity"/>
    <property type="evidence" value="ECO:0007669"/>
    <property type="project" value="UniProtKB-UniRule"/>
</dbReference>
<evidence type="ECO:0000256" key="6">
    <source>
        <dbReference type="ARBA" id="ARBA00015850"/>
    </source>
</evidence>
<keyword evidence="10 19" id="KW-0812">Transmembrane</keyword>
<keyword evidence="9 19" id="KW-0808">Transferase</keyword>
<gene>
    <name evidence="19 20" type="primary">cobS</name>
    <name evidence="20" type="ORF">N508_001107</name>
</gene>
<dbReference type="EMBL" id="CP097562">
    <property type="protein sequence ID" value="USF24032.1"/>
    <property type="molecule type" value="Genomic_DNA"/>
</dbReference>
<dbReference type="InterPro" id="IPR003805">
    <property type="entry name" value="CobS"/>
</dbReference>
<dbReference type="PANTHER" id="PTHR34148:SF1">
    <property type="entry name" value="ADENOSYLCOBINAMIDE-GDP RIBAZOLETRANSFERASE"/>
    <property type="match status" value="1"/>
</dbReference>
<feature type="transmembrane region" description="Helical" evidence="19">
    <location>
        <begin position="205"/>
        <end position="222"/>
    </location>
</feature>
<reference evidence="20" key="3">
    <citation type="submission" date="2022-06" db="EMBL/GenBank/DDBJ databases">
        <title>Resources to Facilitate Use of the Altered Schaedler Flora (ASF) Mouse Model to Study Microbiome Function.</title>
        <authorList>
            <person name="Proctor A."/>
            <person name="Parvinroo S."/>
            <person name="Richie T."/>
            <person name="Jia X."/>
            <person name="Lee S.T.M."/>
            <person name="Karp P.D."/>
            <person name="Paley S."/>
            <person name="Kostic A.D."/>
            <person name="Pierre J.F."/>
            <person name="Wannemuehler M.J."/>
            <person name="Phillips G.J."/>
        </authorList>
    </citation>
    <scope>NUCLEOTIDE SEQUENCE</scope>
    <source>
        <strain evidence="20">ASF457</strain>
    </source>
</reference>
<dbReference type="PANTHER" id="PTHR34148">
    <property type="entry name" value="ADENOSYLCOBINAMIDE-GDP RIBAZOLETRANSFERASE"/>
    <property type="match status" value="1"/>
</dbReference>
<keyword evidence="12 19" id="KW-1133">Transmembrane helix</keyword>
<evidence type="ECO:0000256" key="13">
    <source>
        <dbReference type="ARBA" id="ARBA00023136"/>
    </source>
</evidence>
<keyword evidence="13 19" id="KW-0472">Membrane</keyword>
<feature type="transmembrane region" description="Helical" evidence="19">
    <location>
        <begin position="31"/>
        <end position="50"/>
    </location>
</feature>
<dbReference type="HAMAP" id="MF_00719">
    <property type="entry name" value="CobS"/>
    <property type="match status" value="1"/>
</dbReference>
<evidence type="ECO:0000256" key="5">
    <source>
        <dbReference type="ARBA" id="ARBA00013200"/>
    </source>
</evidence>
<evidence type="ECO:0000256" key="1">
    <source>
        <dbReference type="ARBA" id="ARBA00001946"/>
    </source>
</evidence>
<protein>
    <recommendedName>
        <fullName evidence="6 19">Adenosylcobinamide-GDP ribazoletransferase</fullName>
        <ecNumber evidence="5 19">2.7.8.26</ecNumber>
    </recommendedName>
    <alternativeName>
        <fullName evidence="16 19">Cobalamin synthase</fullName>
    </alternativeName>
    <alternativeName>
        <fullName evidence="15 19">Cobalamin-5'-phosphate synthase</fullName>
    </alternativeName>
</protein>
<dbReference type="AlphaFoldDB" id="V2Q1S5"/>
<comment type="catalytic activity">
    <reaction evidence="17 19">
        <text>alpha-ribazole + adenosylcob(III)inamide-GDP = adenosylcob(III)alamin + GMP + H(+)</text>
        <dbReference type="Rhea" id="RHEA:16049"/>
        <dbReference type="ChEBI" id="CHEBI:10329"/>
        <dbReference type="ChEBI" id="CHEBI:15378"/>
        <dbReference type="ChEBI" id="CHEBI:18408"/>
        <dbReference type="ChEBI" id="CHEBI:58115"/>
        <dbReference type="ChEBI" id="CHEBI:60487"/>
        <dbReference type="EC" id="2.7.8.26"/>
    </reaction>
</comment>
<evidence type="ECO:0000256" key="4">
    <source>
        <dbReference type="ARBA" id="ARBA00010561"/>
    </source>
</evidence>
<dbReference type="NCBIfam" id="TIGR00317">
    <property type="entry name" value="cobS"/>
    <property type="match status" value="1"/>
</dbReference>
<evidence type="ECO:0000256" key="17">
    <source>
        <dbReference type="ARBA" id="ARBA00048623"/>
    </source>
</evidence>